<dbReference type="OrthoDB" id="1929441at2759"/>
<name>A0A2I0A6R8_9ASPA</name>
<evidence type="ECO:0000313" key="2">
    <source>
        <dbReference type="EMBL" id="PKA51226.1"/>
    </source>
</evidence>
<keyword evidence="3" id="KW-1185">Reference proteome</keyword>
<feature type="region of interest" description="Disordered" evidence="1">
    <location>
        <begin position="1"/>
        <end position="30"/>
    </location>
</feature>
<gene>
    <name evidence="2" type="ORF">AXF42_Ash010666</name>
</gene>
<sequence>MLSTENPSDPSCSSSKVSGSRADERGSDHLSLQEGANPAAVGLLEPQSSNFSIRDYVFSSRNKDCCSNWPFPRHLLELCVKHGICDLLPPFERSSSVRAKITCEKPAATTEKNSSYQLHGEPYSNQAELSSSSDDVVSNSLVSAEGPCLISNEDKNDKFVHDDCKLSSTVTTHYAIERNSAKFREPEAVDNLRTVEDIISASTIVSDVMASNVCPVCKTFSSTSNTTLNAHMDQCLAMESDANMLADKIPKLKVKPRKKRLMEDVYAMAPHCTLEDLDRRNGTSWAKDITTAMPIIEANPKLPQVTTRNDNKNEGAVYVDSNGIKLRILSKFDDAPRVISMEESRTAKNAKADKKNKVLVAKYSKKMKLKWKKKKLCFLNLFNDEIQATKEVSLHEEFDHDVVRRPVQLSGEQEQIGRYGFAALQRWPCSKRSNLPKKVRNLVKLSESVETMTTDFESNSVKITENQKKRSLPLKVTLSNAVPLKLSSESVALGSSARSATLNSGTKKLGKHRSLLGMGKRKRELLSKEMSVPEEVTNAVSSHCRVSEQNASEFEVENSIIASDFLEKADDGSSVASKSVNKKEKQTPAELICRGIESSVCLTSNGDPIPSRQRESSSIPLKPPTSDGFRIGPTEKKHKQLPDYQPCCCSMPTAKLKNFRGYSMKQTLSSLDSHPSSNSESVVIPVKESSSVSAKSSSNSILRLMGKNLMVIHSEDSAHHPNTQPPAPPSSLVQSQAPLTNNKGYKPKEIMVIDDTENDDIVSTATLPRASFPVIPYFPLHMQLLNKENAVNRGSSLALPASLWPRPLVFSPHSVTNFSSLFYYPQKLR</sequence>
<dbReference type="PANTHER" id="PTHR35767:SF1">
    <property type="entry name" value="HAPLESS PROTEIN"/>
    <property type="match status" value="1"/>
</dbReference>
<proteinExistence type="predicted"/>
<protein>
    <recommendedName>
        <fullName evidence="4">UBZ4-type domain-containing protein</fullName>
    </recommendedName>
</protein>
<dbReference type="Proteomes" id="UP000236161">
    <property type="component" value="Unassembled WGS sequence"/>
</dbReference>
<evidence type="ECO:0000256" key="1">
    <source>
        <dbReference type="SAM" id="MobiDB-lite"/>
    </source>
</evidence>
<dbReference type="PANTHER" id="PTHR35767">
    <property type="entry name" value="HAPLESS PROTEIN"/>
    <property type="match status" value="1"/>
</dbReference>
<feature type="compositionally biased region" description="Low complexity" evidence="1">
    <location>
        <begin position="1"/>
        <end position="20"/>
    </location>
</feature>
<evidence type="ECO:0008006" key="4">
    <source>
        <dbReference type="Google" id="ProtNLM"/>
    </source>
</evidence>
<reference evidence="2 3" key="1">
    <citation type="journal article" date="2017" name="Nature">
        <title>The Apostasia genome and the evolution of orchids.</title>
        <authorList>
            <person name="Zhang G.Q."/>
            <person name="Liu K.W."/>
            <person name="Li Z."/>
            <person name="Lohaus R."/>
            <person name="Hsiao Y.Y."/>
            <person name="Niu S.C."/>
            <person name="Wang J.Y."/>
            <person name="Lin Y.C."/>
            <person name="Xu Q."/>
            <person name="Chen L.J."/>
            <person name="Yoshida K."/>
            <person name="Fujiwara S."/>
            <person name="Wang Z.W."/>
            <person name="Zhang Y.Q."/>
            <person name="Mitsuda N."/>
            <person name="Wang M."/>
            <person name="Liu G.H."/>
            <person name="Pecoraro L."/>
            <person name="Huang H.X."/>
            <person name="Xiao X.J."/>
            <person name="Lin M."/>
            <person name="Wu X.Y."/>
            <person name="Wu W.L."/>
            <person name="Chen Y.Y."/>
            <person name="Chang S.B."/>
            <person name="Sakamoto S."/>
            <person name="Ohme-Takagi M."/>
            <person name="Yagi M."/>
            <person name="Zeng S.J."/>
            <person name="Shen C.Y."/>
            <person name="Yeh C.M."/>
            <person name="Luo Y.B."/>
            <person name="Tsai W.C."/>
            <person name="Van de Peer Y."/>
            <person name="Liu Z.J."/>
        </authorList>
    </citation>
    <scope>NUCLEOTIDE SEQUENCE [LARGE SCALE GENOMIC DNA]</scope>
    <source>
        <strain evidence="3">cv. Shenzhen</strain>
        <tissue evidence="2">Stem</tissue>
    </source>
</reference>
<dbReference type="EMBL" id="KZ452014">
    <property type="protein sequence ID" value="PKA51226.1"/>
    <property type="molecule type" value="Genomic_DNA"/>
</dbReference>
<organism evidence="2 3">
    <name type="scientific">Apostasia shenzhenica</name>
    <dbReference type="NCBI Taxonomy" id="1088818"/>
    <lineage>
        <taxon>Eukaryota</taxon>
        <taxon>Viridiplantae</taxon>
        <taxon>Streptophyta</taxon>
        <taxon>Embryophyta</taxon>
        <taxon>Tracheophyta</taxon>
        <taxon>Spermatophyta</taxon>
        <taxon>Magnoliopsida</taxon>
        <taxon>Liliopsida</taxon>
        <taxon>Asparagales</taxon>
        <taxon>Orchidaceae</taxon>
        <taxon>Apostasioideae</taxon>
        <taxon>Apostasia</taxon>
    </lineage>
</organism>
<feature type="region of interest" description="Disordered" evidence="1">
    <location>
        <begin position="717"/>
        <end position="741"/>
    </location>
</feature>
<evidence type="ECO:0000313" key="3">
    <source>
        <dbReference type="Proteomes" id="UP000236161"/>
    </source>
</evidence>
<feature type="compositionally biased region" description="Polar residues" evidence="1">
    <location>
        <begin position="731"/>
        <end position="741"/>
    </location>
</feature>
<dbReference type="AlphaFoldDB" id="A0A2I0A6R8"/>
<feature type="region of interest" description="Disordered" evidence="1">
    <location>
        <begin position="604"/>
        <end position="642"/>
    </location>
</feature>
<accession>A0A2I0A6R8</accession>
<dbReference type="STRING" id="1088818.A0A2I0A6R8"/>